<reference evidence="1" key="1">
    <citation type="submission" date="2014-09" db="EMBL/GenBank/DDBJ databases">
        <authorList>
            <person name="Magalhaes I.L.F."/>
            <person name="Oliveira U."/>
            <person name="Santos F.R."/>
            <person name="Vidigal T.H.D.A."/>
            <person name="Brescovit A.D."/>
            <person name="Santos A.J."/>
        </authorList>
    </citation>
    <scope>NUCLEOTIDE SEQUENCE</scope>
    <source>
        <tissue evidence="1">Shoot tissue taken approximately 20 cm above the soil surface</tissue>
    </source>
</reference>
<dbReference type="EMBL" id="GBRH01168714">
    <property type="protein sequence ID" value="JAE29182.1"/>
    <property type="molecule type" value="Transcribed_RNA"/>
</dbReference>
<reference evidence="1" key="2">
    <citation type="journal article" date="2015" name="Data Brief">
        <title>Shoot transcriptome of the giant reed, Arundo donax.</title>
        <authorList>
            <person name="Barrero R.A."/>
            <person name="Guerrero F.D."/>
            <person name="Moolhuijzen P."/>
            <person name="Goolsby J.A."/>
            <person name="Tidwell J."/>
            <person name="Bellgard S.E."/>
            <person name="Bellgard M.I."/>
        </authorList>
    </citation>
    <scope>NUCLEOTIDE SEQUENCE</scope>
    <source>
        <tissue evidence="1">Shoot tissue taken approximately 20 cm above the soil surface</tissue>
    </source>
</reference>
<name>A0A0A9GXE3_ARUDO</name>
<accession>A0A0A9GXE3</accession>
<dbReference type="AlphaFoldDB" id="A0A0A9GXE3"/>
<protein>
    <submittedName>
        <fullName evidence="1">2-cys peroxiredoxin, chloroplast (BAS1)</fullName>
    </submittedName>
</protein>
<sequence length="89" mass="9857">MNSWSKTAFASKSGVLFHTNGTPPCARNYGSTHPHIKLQLAPRIPGKPNDESNQTRPHLVPRAPRAAIASPHLLRLLFHRDTTREEGAQ</sequence>
<organism evidence="1">
    <name type="scientific">Arundo donax</name>
    <name type="common">Giant reed</name>
    <name type="synonym">Donax arundinaceus</name>
    <dbReference type="NCBI Taxonomy" id="35708"/>
    <lineage>
        <taxon>Eukaryota</taxon>
        <taxon>Viridiplantae</taxon>
        <taxon>Streptophyta</taxon>
        <taxon>Embryophyta</taxon>
        <taxon>Tracheophyta</taxon>
        <taxon>Spermatophyta</taxon>
        <taxon>Magnoliopsida</taxon>
        <taxon>Liliopsida</taxon>
        <taxon>Poales</taxon>
        <taxon>Poaceae</taxon>
        <taxon>PACMAD clade</taxon>
        <taxon>Arundinoideae</taxon>
        <taxon>Arundineae</taxon>
        <taxon>Arundo</taxon>
    </lineage>
</organism>
<proteinExistence type="predicted"/>
<evidence type="ECO:0000313" key="1">
    <source>
        <dbReference type="EMBL" id="JAE29182.1"/>
    </source>
</evidence>